<dbReference type="AlphaFoldDB" id="A0AAV2RJV8"/>
<accession>A0AAV2RJV8</accession>
<sequence>MCFFIDHHRNKMFISMYLLCDWVKLDISPSPFIAWVLIIGHNLLSLSSWGSCEVDVVGGVANTSWEGSDVGCSEGLGNVSWGNSWGNSVGKRSKSGDMGVSEGWSNIC</sequence>
<protein>
    <submittedName>
        <fullName evidence="2">Uncharacterized protein</fullName>
    </submittedName>
</protein>
<keyword evidence="3" id="KW-1185">Reference proteome</keyword>
<name>A0AAV2RJV8_MEGNR</name>
<dbReference type="EMBL" id="CAXKWB010023402">
    <property type="protein sequence ID" value="CAL4125230.1"/>
    <property type="molecule type" value="Genomic_DNA"/>
</dbReference>
<evidence type="ECO:0000256" key="1">
    <source>
        <dbReference type="SAM" id="MobiDB-lite"/>
    </source>
</evidence>
<evidence type="ECO:0000313" key="3">
    <source>
        <dbReference type="Proteomes" id="UP001497623"/>
    </source>
</evidence>
<gene>
    <name evidence="2" type="ORF">MNOR_LOCUS25008</name>
</gene>
<dbReference type="Proteomes" id="UP001497623">
    <property type="component" value="Unassembled WGS sequence"/>
</dbReference>
<organism evidence="2 3">
    <name type="scientific">Meganyctiphanes norvegica</name>
    <name type="common">Northern krill</name>
    <name type="synonym">Thysanopoda norvegica</name>
    <dbReference type="NCBI Taxonomy" id="48144"/>
    <lineage>
        <taxon>Eukaryota</taxon>
        <taxon>Metazoa</taxon>
        <taxon>Ecdysozoa</taxon>
        <taxon>Arthropoda</taxon>
        <taxon>Crustacea</taxon>
        <taxon>Multicrustacea</taxon>
        <taxon>Malacostraca</taxon>
        <taxon>Eumalacostraca</taxon>
        <taxon>Eucarida</taxon>
        <taxon>Euphausiacea</taxon>
        <taxon>Euphausiidae</taxon>
        <taxon>Meganyctiphanes</taxon>
    </lineage>
</organism>
<feature type="region of interest" description="Disordered" evidence="1">
    <location>
        <begin position="89"/>
        <end position="108"/>
    </location>
</feature>
<reference evidence="2 3" key="1">
    <citation type="submission" date="2024-05" db="EMBL/GenBank/DDBJ databases">
        <authorList>
            <person name="Wallberg A."/>
        </authorList>
    </citation>
    <scope>NUCLEOTIDE SEQUENCE [LARGE SCALE GENOMIC DNA]</scope>
</reference>
<proteinExistence type="predicted"/>
<comment type="caution">
    <text evidence="2">The sequence shown here is derived from an EMBL/GenBank/DDBJ whole genome shotgun (WGS) entry which is preliminary data.</text>
</comment>
<evidence type="ECO:0000313" key="2">
    <source>
        <dbReference type="EMBL" id="CAL4125230.1"/>
    </source>
</evidence>